<dbReference type="InterPro" id="IPR036239">
    <property type="entry name" value="PrenylTrfase-like_sf"/>
</dbReference>
<sequence length="313" mass="34308">MSVTTTLTDSLVVTNEFHPSVFKEDVASLCSTLKAPCSEAILNNVLTAYEANFHRGAVLWKATTRPEDGISFRFYEREKVDVLEPAIQANLLDPAHPLIPLIKSWANISARAIASCDFDPATGLNKTWVWLGGRPSLKEVLAAPHVPEPIGALGQKFGDVGLDTVRHVAVDWRSSTINIYFWVKGQISLRLANRLLALSGGGPLTRSQLEEIKSFLIPEGFTFATTITAATGDIKRVAIYALRLDGNRLPMVDERMSTFFADAKSYDQRDVNIVAWSFGGGEKGTADYIKGERSYSGELEDVLAGWGSPMKET</sequence>
<gene>
    <name evidence="5" type="ORF">PISL3812_00747</name>
</gene>
<dbReference type="InterPro" id="IPR020965">
    <property type="entry name" value="Prenyltransferase_CloQ"/>
</dbReference>
<organism evidence="5 6">
    <name type="scientific">Talaromyces islandicus</name>
    <name type="common">Penicillium islandicum</name>
    <dbReference type="NCBI Taxonomy" id="28573"/>
    <lineage>
        <taxon>Eukaryota</taxon>
        <taxon>Fungi</taxon>
        <taxon>Dikarya</taxon>
        <taxon>Ascomycota</taxon>
        <taxon>Pezizomycotina</taxon>
        <taxon>Eurotiomycetes</taxon>
        <taxon>Eurotiomycetidae</taxon>
        <taxon>Eurotiales</taxon>
        <taxon>Trichocomaceae</taxon>
        <taxon>Talaromyces</taxon>
        <taxon>Talaromyces sect. Islandici</taxon>
    </lineage>
</organism>
<evidence type="ECO:0000256" key="4">
    <source>
        <dbReference type="ARBA" id="ARBA00033767"/>
    </source>
</evidence>
<dbReference type="AlphaFoldDB" id="A0A0U1LLT0"/>
<keyword evidence="3" id="KW-0808">Transferase</keyword>
<dbReference type="OMA" id="ALNYRFY"/>
<dbReference type="InterPro" id="IPR033964">
    <property type="entry name" value="ABBA"/>
</dbReference>
<dbReference type="GO" id="GO:0004659">
    <property type="term" value="F:prenyltransferase activity"/>
    <property type="evidence" value="ECO:0007669"/>
    <property type="project" value="UniProtKB-KW"/>
</dbReference>
<dbReference type="SFLD" id="SFLDS00036">
    <property type="entry name" value="Aromatic_Prenyltransferase"/>
    <property type="match status" value="1"/>
</dbReference>
<dbReference type="Proteomes" id="UP000054383">
    <property type="component" value="Unassembled WGS sequence"/>
</dbReference>
<keyword evidence="2" id="KW-0637">Prenyltransferase</keyword>
<reference evidence="5 6" key="1">
    <citation type="submission" date="2015-04" db="EMBL/GenBank/DDBJ databases">
        <authorList>
            <person name="Syromyatnikov M.Y."/>
            <person name="Popov V.N."/>
        </authorList>
    </citation>
    <scope>NUCLEOTIDE SEQUENCE [LARGE SCALE GENOMIC DNA]</scope>
    <source>
        <strain evidence="5">WF-38-12</strain>
    </source>
</reference>
<dbReference type="SFLD" id="SFLDG01163">
    <property type="entry name" value="II"/>
    <property type="match status" value="1"/>
</dbReference>
<proteinExistence type="inferred from homology"/>
<dbReference type="OrthoDB" id="3913316at2759"/>
<name>A0A0U1LLT0_TALIS</name>
<accession>A0A0U1LLT0</accession>
<protein>
    <recommendedName>
        <fullName evidence="4">Aromatic prenyltransferase</fullName>
    </recommendedName>
</protein>
<comment type="similarity">
    <text evidence="1">Belongs to the aromatic prenyltransferase family.</text>
</comment>
<evidence type="ECO:0000256" key="1">
    <source>
        <dbReference type="ARBA" id="ARBA00005368"/>
    </source>
</evidence>
<dbReference type="Pfam" id="PF11468">
    <property type="entry name" value="PTase_Orf2"/>
    <property type="match status" value="1"/>
</dbReference>
<evidence type="ECO:0000256" key="3">
    <source>
        <dbReference type="ARBA" id="ARBA00022679"/>
    </source>
</evidence>
<dbReference type="EMBL" id="CVMT01000001">
    <property type="protein sequence ID" value="CRG83396.1"/>
    <property type="molecule type" value="Genomic_DNA"/>
</dbReference>
<evidence type="ECO:0000313" key="6">
    <source>
        <dbReference type="Proteomes" id="UP000054383"/>
    </source>
</evidence>
<dbReference type="SUPFAM" id="SSF143492">
    <property type="entry name" value="Prenyltransferase-like"/>
    <property type="match status" value="1"/>
</dbReference>
<evidence type="ECO:0000313" key="5">
    <source>
        <dbReference type="EMBL" id="CRG83396.1"/>
    </source>
</evidence>
<evidence type="ECO:0000256" key="2">
    <source>
        <dbReference type="ARBA" id="ARBA00022602"/>
    </source>
</evidence>
<keyword evidence="6" id="KW-1185">Reference proteome</keyword>